<reference evidence="3 4" key="1">
    <citation type="submission" date="2015-09" db="EMBL/GenBank/DDBJ databases">
        <title>Genome sequencing project for genomic taxonomy and phylogenomics of Bacillus-like bacteria.</title>
        <authorList>
            <person name="Liu B."/>
            <person name="Wang J."/>
            <person name="Zhu Y."/>
            <person name="Liu G."/>
            <person name="Chen Q."/>
            <person name="Chen Z."/>
            <person name="Lan J."/>
            <person name="Che J."/>
            <person name="Ge C."/>
            <person name="Shi H."/>
            <person name="Pan Z."/>
            <person name="Liu X."/>
        </authorList>
    </citation>
    <scope>NUCLEOTIDE SEQUENCE [LARGE SCALE GENOMIC DNA]</scope>
    <source>
        <strain evidence="3 4">LMG 18435</strain>
    </source>
</reference>
<keyword evidence="1" id="KW-1133">Transmembrane helix</keyword>
<gene>
    <name evidence="3" type="ORF">AN964_18975</name>
</gene>
<protein>
    <submittedName>
        <fullName evidence="3">Stage II sporulation protein D</fullName>
    </submittedName>
</protein>
<dbReference type="InterPro" id="IPR013486">
    <property type="entry name" value="SpoIID/LytB"/>
</dbReference>
<dbReference type="OrthoDB" id="9794671at2"/>
<dbReference type="GO" id="GO:0030435">
    <property type="term" value="P:sporulation resulting in formation of a cellular spore"/>
    <property type="evidence" value="ECO:0007669"/>
    <property type="project" value="InterPro"/>
</dbReference>
<organism evidence="3 4">
    <name type="scientific">Heyndrickxia shackletonii</name>
    <dbReference type="NCBI Taxonomy" id="157838"/>
    <lineage>
        <taxon>Bacteria</taxon>
        <taxon>Bacillati</taxon>
        <taxon>Bacillota</taxon>
        <taxon>Bacilli</taxon>
        <taxon>Bacillales</taxon>
        <taxon>Bacillaceae</taxon>
        <taxon>Heyndrickxia</taxon>
    </lineage>
</organism>
<dbReference type="PANTHER" id="PTHR30032:SF4">
    <property type="entry name" value="AMIDASE ENHANCER"/>
    <property type="match status" value="1"/>
</dbReference>
<dbReference type="EMBL" id="LJJC01000006">
    <property type="protein sequence ID" value="KQL51093.1"/>
    <property type="molecule type" value="Genomic_DNA"/>
</dbReference>
<name>A0A0Q3WLA9_9BACI</name>
<sequence length="335" mass="37513">MKQIKPVLLILSLVIAVSFLVPTLLVLPFSSEKVSGKLDEKLQKPKTTEPAIEVAVYRTKTKEIEKPDLEDYVVGVVASEMPATFQKEALKAQALTARTFIVKQLMYGGNSSLPKGAMVEDTTNFQVYQNMDELKKEWKDKYNQNIKKIRDAVEATAGQILTYNGSPITASFFSTSNGYTENSEDYWDQPVPYLKSVKSPWDISSPKFNFKEEIPVSEFENKLGVQLPNTGNVGTITSRTHGNRVGTVKIGGKQFTGREIREKLNLRSADFSWVRQGDQIIVTTKGYGHGIGMSQYGANEMAKKGKSYKDIVKYYYQGVQITNTDQFLNKATAKK</sequence>
<dbReference type="Pfam" id="PF08486">
    <property type="entry name" value="SpoIID"/>
    <property type="match status" value="1"/>
</dbReference>
<evidence type="ECO:0000259" key="2">
    <source>
        <dbReference type="Pfam" id="PF08486"/>
    </source>
</evidence>
<feature type="transmembrane region" description="Helical" evidence="1">
    <location>
        <begin position="7"/>
        <end position="29"/>
    </location>
</feature>
<comment type="caution">
    <text evidence="3">The sequence shown here is derived from an EMBL/GenBank/DDBJ whole genome shotgun (WGS) entry which is preliminary data.</text>
</comment>
<dbReference type="PANTHER" id="PTHR30032">
    <property type="entry name" value="N-ACETYLMURAMOYL-L-ALANINE AMIDASE-RELATED"/>
    <property type="match status" value="1"/>
</dbReference>
<evidence type="ECO:0000256" key="1">
    <source>
        <dbReference type="SAM" id="Phobius"/>
    </source>
</evidence>
<dbReference type="RefSeq" id="WP_055741393.1">
    <property type="nucleotide sequence ID" value="NZ_JAAIWL010000022.1"/>
</dbReference>
<dbReference type="AlphaFoldDB" id="A0A0Q3WLA9"/>
<keyword evidence="1" id="KW-0472">Membrane</keyword>
<dbReference type="Proteomes" id="UP000051888">
    <property type="component" value="Unassembled WGS sequence"/>
</dbReference>
<dbReference type="NCBIfam" id="TIGR02870">
    <property type="entry name" value="spore_II_D"/>
    <property type="match status" value="1"/>
</dbReference>
<accession>A0A0Q3WLA9</accession>
<keyword evidence="1" id="KW-0812">Transmembrane</keyword>
<evidence type="ECO:0000313" key="3">
    <source>
        <dbReference type="EMBL" id="KQL51093.1"/>
    </source>
</evidence>
<evidence type="ECO:0000313" key="4">
    <source>
        <dbReference type="Proteomes" id="UP000051888"/>
    </source>
</evidence>
<keyword evidence="4" id="KW-1185">Reference proteome</keyword>
<dbReference type="InterPro" id="IPR051922">
    <property type="entry name" value="Bact_Sporulation_Assoc"/>
</dbReference>
<dbReference type="GO" id="GO:0030288">
    <property type="term" value="C:outer membrane-bounded periplasmic space"/>
    <property type="evidence" value="ECO:0007669"/>
    <property type="project" value="TreeGrafter"/>
</dbReference>
<dbReference type="PATRIC" id="fig|157838.3.peg.4194"/>
<dbReference type="STRING" id="157838.AN964_18975"/>
<dbReference type="InterPro" id="IPR013693">
    <property type="entry name" value="SpoIID/LytB_N"/>
</dbReference>
<dbReference type="InterPro" id="IPR014225">
    <property type="entry name" value="Spore_II_D_firmicutes"/>
</dbReference>
<feature type="domain" description="Sporulation stage II protein D amidase enhancer LytB N-terminal" evidence="2">
    <location>
        <begin position="57"/>
        <end position="163"/>
    </location>
</feature>
<dbReference type="NCBIfam" id="TIGR02669">
    <property type="entry name" value="SpoIID_LytB"/>
    <property type="match status" value="1"/>
</dbReference>
<proteinExistence type="predicted"/>